<keyword evidence="3 6" id="KW-0238">DNA-binding</keyword>
<name>A0A7W7FSF4_9PSEU</name>
<dbReference type="Gene3D" id="1.10.10.10">
    <property type="entry name" value="Winged helix-like DNA-binding domain superfamily/Winged helix DNA-binding domain"/>
    <property type="match status" value="1"/>
</dbReference>
<dbReference type="PANTHER" id="PTHR30346:SF29">
    <property type="entry name" value="LYSR SUBSTRATE-BINDING"/>
    <property type="match status" value="1"/>
</dbReference>
<dbReference type="Proteomes" id="UP000533598">
    <property type="component" value="Unassembled WGS sequence"/>
</dbReference>
<dbReference type="GO" id="GO:0003677">
    <property type="term" value="F:DNA binding"/>
    <property type="evidence" value="ECO:0007669"/>
    <property type="project" value="UniProtKB-KW"/>
</dbReference>
<dbReference type="SUPFAM" id="SSF46785">
    <property type="entry name" value="Winged helix' DNA-binding domain"/>
    <property type="match status" value="1"/>
</dbReference>
<evidence type="ECO:0000256" key="3">
    <source>
        <dbReference type="ARBA" id="ARBA00023125"/>
    </source>
</evidence>
<dbReference type="CDD" id="cd08423">
    <property type="entry name" value="PBP2_LTTR_like_6"/>
    <property type="match status" value="1"/>
</dbReference>
<evidence type="ECO:0000313" key="7">
    <source>
        <dbReference type="Proteomes" id="UP000533598"/>
    </source>
</evidence>
<feature type="domain" description="HTH lysR-type" evidence="5">
    <location>
        <begin position="2"/>
        <end position="59"/>
    </location>
</feature>
<dbReference type="Pfam" id="PF03466">
    <property type="entry name" value="LysR_substrate"/>
    <property type="match status" value="1"/>
</dbReference>
<evidence type="ECO:0000256" key="2">
    <source>
        <dbReference type="ARBA" id="ARBA00023015"/>
    </source>
</evidence>
<dbReference type="Pfam" id="PF00126">
    <property type="entry name" value="HTH_1"/>
    <property type="match status" value="1"/>
</dbReference>
<dbReference type="InterPro" id="IPR036388">
    <property type="entry name" value="WH-like_DNA-bd_sf"/>
</dbReference>
<dbReference type="AlphaFoldDB" id="A0A7W7FSF4"/>
<gene>
    <name evidence="6" type="ORF">HNR67_001993</name>
</gene>
<sequence>MLDIGRLRALHAVAVHGSVNAAAAALGYTPSAVSQQLAKLERETGTTLLERRGRGIALTDAAAELAGTAKEILALVEQAEVRLEEQRGQPVGRLTLGTFATAARGLLPGPLAELAREYPELDLRLTELDPHLSLDLVARGELDLAVVHDWENTPLPVPEGLARADIGVDVADVLLHESHPLAARAELSPLELTGARWICQPPGSICHDWLIRTLRGGGVEPVLAHQVTEYQSQLALAAKGLGVCLLPRLGRGPVPAHVVVRPLVPTPTRRLFAVWRQQATRRPAISVTVAALRAHWADRDTAPAPMG</sequence>
<dbReference type="Gene3D" id="3.40.190.10">
    <property type="entry name" value="Periplasmic binding protein-like II"/>
    <property type="match status" value="2"/>
</dbReference>
<evidence type="ECO:0000256" key="1">
    <source>
        <dbReference type="ARBA" id="ARBA00009437"/>
    </source>
</evidence>
<proteinExistence type="inferred from homology"/>
<keyword evidence="4" id="KW-0804">Transcription</keyword>
<dbReference type="SUPFAM" id="SSF53850">
    <property type="entry name" value="Periplasmic binding protein-like II"/>
    <property type="match status" value="1"/>
</dbReference>
<dbReference type="PROSITE" id="PS50931">
    <property type="entry name" value="HTH_LYSR"/>
    <property type="match status" value="1"/>
</dbReference>
<dbReference type="InterPro" id="IPR036390">
    <property type="entry name" value="WH_DNA-bd_sf"/>
</dbReference>
<comment type="caution">
    <text evidence="6">The sequence shown here is derived from an EMBL/GenBank/DDBJ whole genome shotgun (WGS) entry which is preliminary data.</text>
</comment>
<dbReference type="GO" id="GO:0032993">
    <property type="term" value="C:protein-DNA complex"/>
    <property type="evidence" value="ECO:0007669"/>
    <property type="project" value="TreeGrafter"/>
</dbReference>
<dbReference type="InterPro" id="IPR000847">
    <property type="entry name" value="LysR_HTH_N"/>
</dbReference>
<evidence type="ECO:0000313" key="6">
    <source>
        <dbReference type="EMBL" id="MBB4675875.1"/>
    </source>
</evidence>
<protein>
    <submittedName>
        <fullName evidence="6">DNA-binding transcriptional LysR family regulator</fullName>
    </submittedName>
</protein>
<keyword evidence="2" id="KW-0805">Transcription regulation</keyword>
<evidence type="ECO:0000256" key="4">
    <source>
        <dbReference type="ARBA" id="ARBA00023163"/>
    </source>
</evidence>
<dbReference type="PANTHER" id="PTHR30346">
    <property type="entry name" value="TRANSCRIPTIONAL DUAL REGULATOR HCAR-RELATED"/>
    <property type="match status" value="1"/>
</dbReference>
<keyword evidence="7" id="KW-1185">Reference proteome</keyword>
<accession>A0A7W7FSF4</accession>
<dbReference type="RefSeq" id="WP_185001777.1">
    <property type="nucleotide sequence ID" value="NZ_BAAAUI010000022.1"/>
</dbReference>
<evidence type="ECO:0000259" key="5">
    <source>
        <dbReference type="PROSITE" id="PS50931"/>
    </source>
</evidence>
<comment type="similarity">
    <text evidence="1">Belongs to the LysR transcriptional regulatory family.</text>
</comment>
<dbReference type="GO" id="GO:0003700">
    <property type="term" value="F:DNA-binding transcription factor activity"/>
    <property type="evidence" value="ECO:0007669"/>
    <property type="project" value="InterPro"/>
</dbReference>
<reference evidence="6 7" key="1">
    <citation type="submission" date="2020-08" db="EMBL/GenBank/DDBJ databases">
        <title>Sequencing the genomes of 1000 actinobacteria strains.</title>
        <authorList>
            <person name="Klenk H.-P."/>
        </authorList>
    </citation>
    <scope>NUCLEOTIDE SEQUENCE [LARGE SCALE GENOMIC DNA]</scope>
    <source>
        <strain evidence="6 7">DSM 44230</strain>
    </source>
</reference>
<dbReference type="InterPro" id="IPR005119">
    <property type="entry name" value="LysR_subst-bd"/>
</dbReference>
<organism evidence="6 7">
    <name type="scientific">Crossiella cryophila</name>
    <dbReference type="NCBI Taxonomy" id="43355"/>
    <lineage>
        <taxon>Bacteria</taxon>
        <taxon>Bacillati</taxon>
        <taxon>Actinomycetota</taxon>
        <taxon>Actinomycetes</taxon>
        <taxon>Pseudonocardiales</taxon>
        <taxon>Pseudonocardiaceae</taxon>
        <taxon>Crossiella</taxon>
    </lineage>
</organism>
<dbReference type="EMBL" id="JACHMH010000001">
    <property type="protein sequence ID" value="MBB4675875.1"/>
    <property type="molecule type" value="Genomic_DNA"/>
</dbReference>